<proteinExistence type="predicted"/>
<gene>
    <name evidence="2" type="ORF">CWC39_06150</name>
</gene>
<comment type="caution">
    <text evidence="2">The sequence shown here is derived from an EMBL/GenBank/DDBJ whole genome shotgun (WGS) entry which is preliminary data.</text>
</comment>
<dbReference type="RefSeq" id="WP_112769631.1">
    <property type="nucleotide sequence ID" value="NZ_CP063191.1"/>
</dbReference>
<evidence type="ECO:0000313" key="2">
    <source>
        <dbReference type="EMBL" id="RAV33879.1"/>
    </source>
</evidence>
<dbReference type="AlphaFoldDB" id="A0A364VB59"/>
<evidence type="ECO:0000313" key="3">
    <source>
        <dbReference type="Proteomes" id="UP000251047"/>
    </source>
</evidence>
<name>A0A364VB59_9CORY</name>
<dbReference type="EMBL" id="PHQP01000040">
    <property type="protein sequence ID" value="RAV33879.1"/>
    <property type="molecule type" value="Genomic_DNA"/>
</dbReference>
<protein>
    <submittedName>
        <fullName evidence="2">Uncharacterized protein</fullName>
    </submittedName>
</protein>
<sequence>MARSLLVTPELDVREMDIDLSQAPELLGGSAGGRLHVAFVESGQHIAAVYSEDAMNKPDAEPNPLASMGRNESDTGNARFLSDPTRAIAGPVLFVGREGEDLTDEEVESVHNGIRAVENYRADNPEEFQLWHDAVLNLNRGV</sequence>
<feature type="region of interest" description="Disordered" evidence="1">
    <location>
        <begin position="53"/>
        <end position="82"/>
    </location>
</feature>
<reference evidence="2 3" key="1">
    <citation type="journal article" date="2018" name="Syst. Appl. Microbiol.">
        <title>Corynebacterium heidelbergense sp. nov., isolated from the preen glands of Egyptian geese (Alopochen aegyptiacus).</title>
        <authorList>
            <person name="Braun M.S."/>
            <person name="Wang E."/>
            <person name="Zimmermann S."/>
            <person name="Wink M."/>
        </authorList>
    </citation>
    <scope>NUCLEOTIDE SEQUENCE [LARGE SCALE GENOMIC DNA]</scope>
    <source>
        <strain evidence="2 3">DSM 104638</strain>
    </source>
</reference>
<accession>A0A364VB59</accession>
<dbReference type="Proteomes" id="UP000251047">
    <property type="component" value="Unassembled WGS sequence"/>
</dbReference>
<dbReference type="OrthoDB" id="4415348at2"/>
<evidence type="ECO:0000256" key="1">
    <source>
        <dbReference type="SAM" id="MobiDB-lite"/>
    </source>
</evidence>
<organism evidence="2 3">
    <name type="scientific">Corynebacterium heidelbergense</name>
    <dbReference type="NCBI Taxonomy" id="2055947"/>
    <lineage>
        <taxon>Bacteria</taxon>
        <taxon>Bacillati</taxon>
        <taxon>Actinomycetota</taxon>
        <taxon>Actinomycetes</taxon>
        <taxon>Mycobacteriales</taxon>
        <taxon>Corynebacteriaceae</taxon>
        <taxon>Corynebacterium</taxon>
    </lineage>
</organism>